<dbReference type="Proteomes" id="UP000076643">
    <property type="component" value="Unassembled WGS sequence"/>
</dbReference>
<dbReference type="PATRIC" id="fig|1365250.3.peg.2660"/>
<dbReference type="AlphaFoldDB" id="A0A161ZXI2"/>
<protein>
    <submittedName>
        <fullName evidence="1">Uncharacterized protein</fullName>
    </submittedName>
</protein>
<comment type="caution">
    <text evidence="1">The sequence shown here is derived from an EMBL/GenBank/DDBJ whole genome shotgun (WGS) entry which is preliminary data.</text>
</comment>
<accession>A0A161ZXI2</accession>
<sequence>MIGKLTRHLQVSQEQISSNLTLKEQLPSQNKPNRVPAQTLNPQQDYFVKFESAEDKAQREANLEDTLSRPIIFGFSKTYVRPQVTLSGLGTEHLNKSYQFGELTNEADIEDFLAQGDRFPPDQRHKFQHLKPTQELLELSKKLSDEDFAKFADIIVNMAEFNPKTGRFNNISEDLIDKFNSMSEETLSSTLHTMSHILEQGQAHDFSPYSSPAGILDAKGQEDALLNRYDKDHHIFSRSFGMQERANLNRYANIILDNKLTDEQLLELNAHIDESDYETNVGIIDMAKTIKPYQQDSFFAMLSEVDKSNNQNVFTLVSKQLDWREHKHYLQTDSEEYVINHDALTSERERQDFYSNLLNAFDQVGLGWMNEVIEFTFDTPAKSQPAIWHELIKDLEETPEDFIRSDSIESWVNSNIDSLVHSFIEQQIKDMHKYNETLDMPFNLSGLNYVAIDKNEGDEYMSTSNVALNQ</sequence>
<proteinExistence type="predicted"/>
<organism evidence="1 2">
    <name type="scientific">Pseudoalteromonas luteoviolacea DSM 6061</name>
    <dbReference type="NCBI Taxonomy" id="1365250"/>
    <lineage>
        <taxon>Bacteria</taxon>
        <taxon>Pseudomonadati</taxon>
        <taxon>Pseudomonadota</taxon>
        <taxon>Gammaproteobacteria</taxon>
        <taxon>Alteromonadales</taxon>
        <taxon>Pseudoalteromonadaceae</taxon>
        <taxon>Pseudoalteromonas</taxon>
    </lineage>
</organism>
<keyword evidence="2" id="KW-1185">Reference proteome</keyword>
<gene>
    <name evidence="1" type="ORF">N475_02190</name>
</gene>
<evidence type="ECO:0000313" key="2">
    <source>
        <dbReference type="Proteomes" id="UP000076643"/>
    </source>
</evidence>
<dbReference type="EMBL" id="AUYB01000103">
    <property type="protein sequence ID" value="KZN37640.1"/>
    <property type="molecule type" value="Genomic_DNA"/>
</dbReference>
<name>A0A161ZXI2_9GAMM</name>
<evidence type="ECO:0000313" key="1">
    <source>
        <dbReference type="EMBL" id="KZN37640.1"/>
    </source>
</evidence>
<reference evidence="1 2" key="1">
    <citation type="submission" date="2013-07" db="EMBL/GenBank/DDBJ databases">
        <title>Comparative Genomic and Metabolomic Analysis of Twelve Strains of Pseudoalteromonas luteoviolacea.</title>
        <authorList>
            <person name="Vynne N.G."/>
            <person name="Mansson M."/>
            <person name="Gram L."/>
        </authorList>
    </citation>
    <scope>NUCLEOTIDE SEQUENCE [LARGE SCALE GENOMIC DNA]</scope>
    <source>
        <strain evidence="1 2">DSM 6061</strain>
    </source>
</reference>
<dbReference type="RefSeq" id="WP_063365382.1">
    <property type="nucleotide sequence ID" value="NZ_AQHB01000028.1"/>
</dbReference>